<dbReference type="Proteomes" id="UP000807825">
    <property type="component" value="Unassembled WGS sequence"/>
</dbReference>
<sequence length="473" mass="52768">MEDKPHPNRIGLPLCGLDLTIRGRRTCIQEETSLPAKNTNTVTLNVRANPMFLHLVTTFVEKSAIAFGLDEPEALSLTLATEEIFAYLCQSSSPDREVWLRCTGGGYYAEEEFQFEAKDFSMRAFNLTASPSVDSDPELKETGLLIASRMVDRFRFSQQDQELRLVLMKEKSYPRFSELPAASTQPLKEFSVKAPDPEELKLLVRLLNLSYPAHLVPMSFRFPGKVVDMVASGDCFAIVAADRSGHLGGGALWRWDGPKLVELYGPYVFSHEPDSIMAQALVEHFLGSVAKSSAVGVINRHSTPELPSEYFESLGSLTVPQEEGPPLTVPAYYRHLEEDLGITIWAHHSLREFLRKEYARLVFAREIRLITDEGESSSSYSVLSAEFDRGSSRVTLRPVWWGLDTEENVANHVRILRDEGIGGIFFAMDLGKAWQSRFTPAVLNAGFEPRLVLPYAGKGDVVVFQLAGGESSR</sequence>
<evidence type="ECO:0000313" key="1">
    <source>
        <dbReference type="EMBL" id="MBI5247947.1"/>
    </source>
</evidence>
<dbReference type="EMBL" id="JACRDE010000016">
    <property type="protein sequence ID" value="MBI5247947.1"/>
    <property type="molecule type" value="Genomic_DNA"/>
</dbReference>
<dbReference type="AlphaFoldDB" id="A0A9D6Z1T6"/>
<comment type="caution">
    <text evidence="1">The sequence shown here is derived from an EMBL/GenBank/DDBJ whole genome shotgun (WGS) entry which is preliminary data.</text>
</comment>
<evidence type="ECO:0000313" key="2">
    <source>
        <dbReference type="Proteomes" id="UP000807825"/>
    </source>
</evidence>
<name>A0A9D6Z1T6_9BACT</name>
<organism evidence="1 2">
    <name type="scientific">Desulfomonile tiedjei</name>
    <dbReference type="NCBI Taxonomy" id="2358"/>
    <lineage>
        <taxon>Bacteria</taxon>
        <taxon>Pseudomonadati</taxon>
        <taxon>Thermodesulfobacteriota</taxon>
        <taxon>Desulfomonilia</taxon>
        <taxon>Desulfomonilales</taxon>
        <taxon>Desulfomonilaceae</taxon>
        <taxon>Desulfomonile</taxon>
    </lineage>
</organism>
<proteinExistence type="predicted"/>
<reference evidence="1" key="1">
    <citation type="submission" date="2020-07" db="EMBL/GenBank/DDBJ databases">
        <title>Huge and variable diversity of episymbiotic CPR bacteria and DPANN archaea in groundwater ecosystems.</title>
        <authorList>
            <person name="He C.Y."/>
            <person name="Keren R."/>
            <person name="Whittaker M."/>
            <person name="Farag I.F."/>
            <person name="Doudna J."/>
            <person name="Cate J.H.D."/>
            <person name="Banfield J.F."/>
        </authorList>
    </citation>
    <scope>NUCLEOTIDE SEQUENCE</scope>
    <source>
        <strain evidence="1">NC_groundwater_1664_Pr3_B-0.1um_52_9</strain>
    </source>
</reference>
<protein>
    <submittedName>
        <fullName evidence="1">Uncharacterized protein</fullName>
    </submittedName>
</protein>
<gene>
    <name evidence="1" type="ORF">HY912_00500</name>
</gene>
<accession>A0A9D6Z1T6</accession>